<reference evidence="3 4" key="1">
    <citation type="submission" date="2019-12" db="EMBL/GenBank/DDBJ databases">
        <title>Nocardia sp. nov. ET3-3 isolated from soil.</title>
        <authorList>
            <person name="Kanchanasin P."/>
            <person name="Tanasupawat S."/>
            <person name="Yuki M."/>
            <person name="Kudo T."/>
        </authorList>
    </citation>
    <scope>NUCLEOTIDE SEQUENCE [LARGE SCALE GENOMIC DNA]</scope>
    <source>
        <strain evidence="3 4">ET3-3</strain>
    </source>
</reference>
<comment type="caution">
    <text evidence="3">The sequence shown here is derived from an EMBL/GenBank/DDBJ whole genome shotgun (WGS) entry which is preliminary data.</text>
</comment>
<gene>
    <name evidence="2" type="primary">cutC</name>
    <name evidence="3" type="ORF">GPX89_23150</name>
</gene>
<dbReference type="Pfam" id="PF03932">
    <property type="entry name" value="CutC"/>
    <property type="match status" value="1"/>
</dbReference>
<dbReference type="PANTHER" id="PTHR12598:SF0">
    <property type="entry name" value="COPPER HOMEOSTASIS PROTEIN CUTC HOMOLOG"/>
    <property type="match status" value="1"/>
</dbReference>
<evidence type="ECO:0000256" key="1">
    <source>
        <dbReference type="ARBA" id="ARBA00007768"/>
    </source>
</evidence>
<name>A0A7K1V113_9NOCA</name>
<comment type="similarity">
    <text evidence="1 2">Belongs to the CutC family.</text>
</comment>
<dbReference type="InterPro" id="IPR036822">
    <property type="entry name" value="CutC-like_dom_sf"/>
</dbReference>
<protein>
    <recommendedName>
        <fullName evidence="2">PF03932 family protein CutC</fullName>
    </recommendedName>
</protein>
<evidence type="ECO:0000256" key="2">
    <source>
        <dbReference type="HAMAP-Rule" id="MF_00795"/>
    </source>
</evidence>
<comment type="caution">
    <text evidence="2">Once thought to be involved in copper homeostasis, experiments in E.coli have shown this is not the case.</text>
</comment>
<keyword evidence="2" id="KW-0963">Cytoplasm</keyword>
<organism evidence="3 4">
    <name type="scientific">Nocardia terrae</name>
    <dbReference type="NCBI Taxonomy" id="2675851"/>
    <lineage>
        <taxon>Bacteria</taxon>
        <taxon>Bacillati</taxon>
        <taxon>Actinomycetota</taxon>
        <taxon>Actinomycetes</taxon>
        <taxon>Mycobacteriales</taxon>
        <taxon>Nocardiaceae</taxon>
        <taxon>Nocardia</taxon>
    </lineage>
</organism>
<proteinExistence type="inferred from homology"/>
<dbReference type="InterPro" id="IPR005627">
    <property type="entry name" value="CutC-like"/>
</dbReference>
<sequence>MVLPGHSRRISPAIPAALANLGQQTWREFAILQGMTDARVRVEIGVESLEGVRIAEQAGATRVELCSGLTVGGLTPGIALIEGAVAAAGHTQIHVLIRPRPGDFRYSADEVALMRTDIERARAAGAHGVVIGVLDEDGHIDPAANTELLAAADDLEVTFHRAFDVCADPAEGFDQLLELGFTRLLTSGRQNSVLDGASLISRLVTLADGRIDVMACGGLRADNARRVIELTGTRDLHAAVRIPVPGRPQPDTEVTFAEFGVPSGFDHFATDADGVAALCEAARTAL</sequence>
<comment type="subcellular location">
    <subcellularLocation>
        <location evidence="2">Cytoplasm</location>
    </subcellularLocation>
</comment>
<dbReference type="Gene3D" id="3.20.20.380">
    <property type="entry name" value="Copper homeostasis (CutC) domain"/>
    <property type="match status" value="1"/>
</dbReference>
<accession>A0A7K1V113</accession>
<evidence type="ECO:0000313" key="3">
    <source>
        <dbReference type="EMBL" id="MVU80129.1"/>
    </source>
</evidence>
<dbReference type="SUPFAM" id="SSF110395">
    <property type="entry name" value="CutC-like"/>
    <property type="match status" value="1"/>
</dbReference>
<dbReference type="EMBL" id="WRPP01000004">
    <property type="protein sequence ID" value="MVU80129.1"/>
    <property type="molecule type" value="Genomic_DNA"/>
</dbReference>
<dbReference type="GO" id="GO:0005507">
    <property type="term" value="F:copper ion binding"/>
    <property type="evidence" value="ECO:0007669"/>
    <property type="project" value="TreeGrafter"/>
</dbReference>
<keyword evidence="4" id="KW-1185">Reference proteome</keyword>
<dbReference type="AlphaFoldDB" id="A0A7K1V113"/>
<dbReference type="HAMAP" id="MF_00795">
    <property type="entry name" value="CutC"/>
    <property type="match status" value="1"/>
</dbReference>
<dbReference type="GO" id="GO:0005737">
    <property type="term" value="C:cytoplasm"/>
    <property type="evidence" value="ECO:0007669"/>
    <property type="project" value="UniProtKB-SubCell"/>
</dbReference>
<evidence type="ECO:0000313" key="4">
    <source>
        <dbReference type="Proteomes" id="UP000466794"/>
    </source>
</evidence>
<dbReference type="PANTHER" id="PTHR12598">
    <property type="entry name" value="COPPER HOMEOSTASIS PROTEIN CUTC"/>
    <property type="match status" value="1"/>
</dbReference>
<dbReference type="Proteomes" id="UP000466794">
    <property type="component" value="Unassembled WGS sequence"/>
</dbReference>